<dbReference type="GO" id="GO:0071555">
    <property type="term" value="P:cell wall organization"/>
    <property type="evidence" value="ECO:0007669"/>
    <property type="project" value="UniProtKB-KW"/>
</dbReference>
<proteinExistence type="inferred from homology"/>
<keyword evidence="6" id="KW-0573">Peptidoglycan synthesis</keyword>
<keyword evidence="5" id="KW-0133">Cell shape</keyword>
<dbReference type="Pfam" id="PF07478">
    <property type="entry name" value="Dala_Dala_lig_C"/>
    <property type="match status" value="1"/>
</dbReference>
<dbReference type="Pfam" id="PF01820">
    <property type="entry name" value="Dala_Dala_lig_N"/>
    <property type="match status" value="1"/>
</dbReference>
<evidence type="ECO:0000256" key="6">
    <source>
        <dbReference type="ARBA" id="ARBA00022984"/>
    </source>
</evidence>
<dbReference type="PROSITE" id="PS50975">
    <property type="entry name" value="ATP_GRASP"/>
    <property type="match status" value="1"/>
</dbReference>
<dbReference type="Gene3D" id="3.40.50.20">
    <property type="match status" value="1"/>
</dbReference>
<keyword evidence="4 8" id="KW-0067">ATP-binding</keyword>
<reference evidence="10" key="2">
    <citation type="journal article" date="2021" name="PeerJ">
        <title>Extensive microbial diversity within the chicken gut microbiome revealed by metagenomics and culture.</title>
        <authorList>
            <person name="Gilroy R."/>
            <person name="Ravi A."/>
            <person name="Getino M."/>
            <person name="Pursley I."/>
            <person name="Horton D.L."/>
            <person name="Alikhan N.F."/>
            <person name="Baker D."/>
            <person name="Gharbi K."/>
            <person name="Hall N."/>
            <person name="Watson M."/>
            <person name="Adriaenssens E.M."/>
            <person name="Foster-Nyarko E."/>
            <person name="Jarju S."/>
            <person name="Secka A."/>
            <person name="Antonio M."/>
            <person name="Oren A."/>
            <person name="Chaudhuri R.R."/>
            <person name="La Ragione R."/>
            <person name="Hildebrand F."/>
            <person name="Pallen M.J."/>
        </authorList>
    </citation>
    <scope>NUCLEOTIDE SEQUENCE</scope>
    <source>
        <strain evidence="10">CHK187-14744</strain>
    </source>
</reference>
<comment type="caution">
    <text evidence="10">The sequence shown here is derived from an EMBL/GenBank/DDBJ whole genome shotgun (WGS) entry which is preliminary data.</text>
</comment>
<dbReference type="GO" id="GO:0005829">
    <property type="term" value="C:cytosol"/>
    <property type="evidence" value="ECO:0007669"/>
    <property type="project" value="TreeGrafter"/>
</dbReference>
<keyword evidence="7" id="KW-0961">Cell wall biogenesis/degradation</keyword>
<name>A0A9D1KWI4_9FIRM</name>
<dbReference type="InterPro" id="IPR011761">
    <property type="entry name" value="ATP-grasp"/>
</dbReference>
<evidence type="ECO:0000313" key="10">
    <source>
        <dbReference type="EMBL" id="HIU02403.1"/>
    </source>
</evidence>
<evidence type="ECO:0000313" key="11">
    <source>
        <dbReference type="Proteomes" id="UP000824164"/>
    </source>
</evidence>
<dbReference type="GO" id="GO:0009252">
    <property type="term" value="P:peptidoglycan biosynthetic process"/>
    <property type="evidence" value="ECO:0007669"/>
    <property type="project" value="UniProtKB-KW"/>
</dbReference>
<accession>A0A9D1KWI4</accession>
<dbReference type="GO" id="GO:0005524">
    <property type="term" value="F:ATP binding"/>
    <property type="evidence" value="ECO:0007669"/>
    <property type="project" value="UniProtKB-UniRule"/>
</dbReference>
<dbReference type="PANTHER" id="PTHR23132:SF25">
    <property type="entry name" value="D-ALANINE--D-ALANINE LIGASE A"/>
    <property type="match status" value="1"/>
</dbReference>
<sequence length="227" mass="25077">MKKQRIAILFGGRSAEYPISLQSASAVLQHLDAGRSDIYPIGITREGKWYHYTGPFEKIADDSWHEDRHFLFPVAILPVPSPKGVLEFKNGKARLTPLDLVFPILHGQNGEDGRIQGVFELADIPLVGCGTLASAICMDKDRSHKLVRASGIPVPEAVTFHRQETEAALAEICSRLAFPVFVKPLRSGSSFGITKVTEQQKLPSAVEQAFFYDEEVIVEEAIDGFEV</sequence>
<dbReference type="PANTHER" id="PTHR23132">
    <property type="entry name" value="D-ALANINE--D-ALANINE LIGASE"/>
    <property type="match status" value="1"/>
</dbReference>
<dbReference type="EMBL" id="DVLT01000027">
    <property type="protein sequence ID" value="HIU02403.1"/>
    <property type="molecule type" value="Genomic_DNA"/>
</dbReference>
<dbReference type="SUPFAM" id="SSF52440">
    <property type="entry name" value="PreATP-grasp domain"/>
    <property type="match status" value="1"/>
</dbReference>
<evidence type="ECO:0000259" key="9">
    <source>
        <dbReference type="PROSITE" id="PS50975"/>
    </source>
</evidence>
<evidence type="ECO:0000256" key="4">
    <source>
        <dbReference type="ARBA" id="ARBA00022840"/>
    </source>
</evidence>
<evidence type="ECO:0000256" key="7">
    <source>
        <dbReference type="ARBA" id="ARBA00023316"/>
    </source>
</evidence>
<dbReference type="InterPro" id="IPR011095">
    <property type="entry name" value="Dala_Dala_lig_C"/>
</dbReference>
<gene>
    <name evidence="10" type="ORF">IAB63_04025</name>
</gene>
<evidence type="ECO:0000256" key="5">
    <source>
        <dbReference type="ARBA" id="ARBA00022960"/>
    </source>
</evidence>
<evidence type="ECO:0000256" key="3">
    <source>
        <dbReference type="ARBA" id="ARBA00022741"/>
    </source>
</evidence>
<evidence type="ECO:0000256" key="8">
    <source>
        <dbReference type="PROSITE-ProRule" id="PRU00409"/>
    </source>
</evidence>
<dbReference type="AlphaFoldDB" id="A0A9D1KWI4"/>
<protein>
    <recommendedName>
        <fullName evidence="9">ATP-grasp domain-containing protein</fullName>
    </recommendedName>
</protein>
<organism evidence="10 11">
    <name type="scientific">Candidatus Onthocola gallistercoris</name>
    <dbReference type="NCBI Taxonomy" id="2840876"/>
    <lineage>
        <taxon>Bacteria</taxon>
        <taxon>Bacillati</taxon>
        <taxon>Bacillota</taxon>
        <taxon>Bacilli</taxon>
        <taxon>Candidatus Onthocola</taxon>
    </lineage>
</organism>
<keyword evidence="2" id="KW-0436">Ligase</keyword>
<reference evidence="10" key="1">
    <citation type="submission" date="2020-10" db="EMBL/GenBank/DDBJ databases">
        <authorList>
            <person name="Gilroy R."/>
        </authorList>
    </citation>
    <scope>NUCLEOTIDE SEQUENCE</scope>
    <source>
        <strain evidence="10">CHK187-14744</strain>
    </source>
</reference>
<dbReference type="GO" id="GO:0008360">
    <property type="term" value="P:regulation of cell shape"/>
    <property type="evidence" value="ECO:0007669"/>
    <property type="project" value="UniProtKB-KW"/>
</dbReference>
<feature type="domain" description="ATP-grasp" evidence="9">
    <location>
        <begin position="144"/>
        <end position="226"/>
    </location>
</feature>
<evidence type="ECO:0000256" key="2">
    <source>
        <dbReference type="ARBA" id="ARBA00022598"/>
    </source>
</evidence>
<keyword evidence="3 8" id="KW-0547">Nucleotide-binding</keyword>
<feature type="non-terminal residue" evidence="10">
    <location>
        <position position="227"/>
    </location>
</feature>
<dbReference type="GO" id="GO:0046872">
    <property type="term" value="F:metal ion binding"/>
    <property type="evidence" value="ECO:0007669"/>
    <property type="project" value="InterPro"/>
</dbReference>
<dbReference type="Gene3D" id="3.30.470.20">
    <property type="entry name" value="ATP-grasp fold, B domain"/>
    <property type="match status" value="1"/>
</dbReference>
<dbReference type="InterPro" id="IPR011127">
    <property type="entry name" value="Dala_Dala_lig_N"/>
</dbReference>
<dbReference type="Proteomes" id="UP000824164">
    <property type="component" value="Unassembled WGS sequence"/>
</dbReference>
<dbReference type="GO" id="GO:0008716">
    <property type="term" value="F:D-alanine-D-alanine ligase activity"/>
    <property type="evidence" value="ECO:0007669"/>
    <property type="project" value="InterPro"/>
</dbReference>
<dbReference type="InterPro" id="IPR000291">
    <property type="entry name" value="D-Ala_lig_Van_CS"/>
</dbReference>
<dbReference type="InterPro" id="IPR016185">
    <property type="entry name" value="PreATP-grasp_dom_sf"/>
</dbReference>
<dbReference type="PROSITE" id="PS00843">
    <property type="entry name" value="DALA_DALA_LIGASE_1"/>
    <property type="match status" value="1"/>
</dbReference>
<comment type="similarity">
    <text evidence="1">Belongs to the D-alanine--D-alanine ligase family.</text>
</comment>
<evidence type="ECO:0000256" key="1">
    <source>
        <dbReference type="ARBA" id="ARBA00010871"/>
    </source>
</evidence>
<dbReference type="SUPFAM" id="SSF56059">
    <property type="entry name" value="Glutathione synthetase ATP-binding domain-like"/>
    <property type="match status" value="1"/>
</dbReference>